<name>A0AAW2FVF6_9HYME</name>
<organism evidence="2 3">
    <name type="scientific">Cardiocondyla obscurior</name>
    <dbReference type="NCBI Taxonomy" id="286306"/>
    <lineage>
        <taxon>Eukaryota</taxon>
        <taxon>Metazoa</taxon>
        <taxon>Ecdysozoa</taxon>
        <taxon>Arthropoda</taxon>
        <taxon>Hexapoda</taxon>
        <taxon>Insecta</taxon>
        <taxon>Pterygota</taxon>
        <taxon>Neoptera</taxon>
        <taxon>Endopterygota</taxon>
        <taxon>Hymenoptera</taxon>
        <taxon>Apocrita</taxon>
        <taxon>Aculeata</taxon>
        <taxon>Formicoidea</taxon>
        <taxon>Formicidae</taxon>
        <taxon>Myrmicinae</taxon>
        <taxon>Cardiocondyla</taxon>
    </lineage>
</organism>
<comment type="caution">
    <text evidence="2">The sequence shown here is derived from an EMBL/GenBank/DDBJ whole genome shotgun (WGS) entry which is preliminary data.</text>
</comment>
<gene>
    <name evidence="2" type="ORF">PUN28_008938</name>
</gene>
<dbReference type="AlphaFoldDB" id="A0AAW2FVF6"/>
<feature type="compositionally biased region" description="Low complexity" evidence="1">
    <location>
        <begin position="36"/>
        <end position="54"/>
    </location>
</feature>
<keyword evidence="3" id="KW-1185">Reference proteome</keyword>
<evidence type="ECO:0000313" key="3">
    <source>
        <dbReference type="Proteomes" id="UP001430953"/>
    </source>
</evidence>
<feature type="region of interest" description="Disordered" evidence="1">
    <location>
        <begin position="34"/>
        <end position="98"/>
    </location>
</feature>
<reference evidence="2 3" key="1">
    <citation type="submission" date="2023-03" db="EMBL/GenBank/DDBJ databases">
        <title>High recombination rates correlate with genetic variation in Cardiocondyla obscurior ants.</title>
        <authorList>
            <person name="Errbii M."/>
        </authorList>
    </citation>
    <scope>NUCLEOTIDE SEQUENCE [LARGE SCALE GENOMIC DNA]</scope>
    <source>
        <strain evidence="2">Alpha-2009</strain>
        <tissue evidence="2">Whole body</tissue>
    </source>
</reference>
<protein>
    <submittedName>
        <fullName evidence="2">Uncharacterized protein</fullName>
    </submittedName>
</protein>
<accession>A0AAW2FVF6</accession>
<dbReference type="EMBL" id="JADYXP020000008">
    <property type="protein sequence ID" value="KAL0117900.1"/>
    <property type="molecule type" value="Genomic_DNA"/>
</dbReference>
<evidence type="ECO:0000313" key="2">
    <source>
        <dbReference type="EMBL" id="KAL0117900.1"/>
    </source>
</evidence>
<dbReference type="Proteomes" id="UP001430953">
    <property type="component" value="Unassembled WGS sequence"/>
</dbReference>
<evidence type="ECO:0000256" key="1">
    <source>
        <dbReference type="SAM" id="MobiDB-lite"/>
    </source>
</evidence>
<sequence>MNASAALDANHLSPSKICMRRVSIITSPSFKMKIWSSQRTSSTSSRRGASRVTSQYGERNEPDILVSVRGRGEGEGDPGSASSSSKQHRDKAREVSQR</sequence>
<proteinExistence type="predicted"/>